<reference evidence="2 4" key="3">
    <citation type="submission" date="2019-06" db="EMBL/GenBank/DDBJ databases">
        <authorList>
            <person name="Bower L."/>
            <person name="Leinonen R."/>
        </authorList>
    </citation>
    <scope>NUCLEOTIDE SEQUENCE [LARGE SCALE GENOMIC DNA]</scope>
</reference>
<evidence type="ECO:0000313" key="1">
    <source>
        <dbReference type="EMBL" id="SOK58293.1"/>
    </source>
</evidence>
<dbReference type="GeneID" id="40100434"/>
<dbReference type="Proteomes" id="UP000240931">
    <property type="component" value="Segment"/>
</dbReference>
<evidence type="ECO:0000313" key="2">
    <source>
        <dbReference type="EMBL" id="VUE36062.1"/>
    </source>
</evidence>
<dbReference type="RefSeq" id="YP_009623626.1">
    <property type="nucleotide sequence ID" value="NC_042116.1"/>
</dbReference>
<dbReference type="KEGG" id="vg:40100434"/>
<gene>
    <name evidence="1" type="primary">g016</name>
</gene>
<sequence>MKKLLLLAALFSTTVSAQTFTCDNFTLYQGIGNNQYRQVDDAGVQSSLIITIESTEPLITVSVQGDKEVVQFWKDYNVYRNVTGEISQDGNNFIMKTAIQDSTGFYIPVKIEYHCK</sequence>
<dbReference type="Proteomes" id="UP000317227">
    <property type="component" value="Segment"/>
</dbReference>
<dbReference type="EMBL" id="LT960551">
    <property type="protein sequence ID" value="SOK58293.1"/>
    <property type="molecule type" value="Genomic_DNA"/>
</dbReference>
<organism evidence="1 3">
    <name type="scientific">Yersinia phage fHe-Yen9-04</name>
    <dbReference type="NCBI Taxonomy" id="2052742"/>
    <lineage>
        <taxon>Viruses</taxon>
        <taxon>Duplodnaviria</taxon>
        <taxon>Heunggongvirae</taxon>
        <taxon>Uroviricota</taxon>
        <taxon>Caudoviricetes</taxon>
        <taxon>Eneladusvirus</taxon>
        <taxon>Eneladusvirus Yen904</taxon>
    </lineage>
</organism>
<accession>A0A2C9CWY1</accession>
<proteinExistence type="predicted"/>
<keyword evidence="3" id="KW-1185">Reference proteome</keyword>
<dbReference type="OrthoDB" id="28643at10239"/>
<dbReference type="EMBL" id="LR596615">
    <property type="protein sequence ID" value="VUE36062.1"/>
    <property type="molecule type" value="Genomic_DNA"/>
</dbReference>
<reference evidence="1" key="2">
    <citation type="submission" date="2017-10" db="EMBL/GenBank/DDBJ databases">
        <authorList>
            <person name="Banno H."/>
            <person name="Chua N.-H."/>
        </authorList>
    </citation>
    <scope>NUCLEOTIDE SEQUENCE [LARGE SCALE GENOMIC DNA]</scope>
</reference>
<name>A0A2C9CWY1_9CAUD</name>
<protein>
    <submittedName>
        <fullName evidence="1">Uncharacterized protein</fullName>
    </submittedName>
</protein>
<evidence type="ECO:0000313" key="3">
    <source>
        <dbReference type="Proteomes" id="UP000240931"/>
    </source>
</evidence>
<evidence type="ECO:0000313" key="4">
    <source>
        <dbReference type="Proteomes" id="UP000317227"/>
    </source>
</evidence>
<reference evidence="3" key="1">
    <citation type="submission" date="2017-10" db="EMBL/GenBank/DDBJ databases">
        <authorList>
            <person name="Skurnik M."/>
        </authorList>
    </citation>
    <scope>NUCLEOTIDE SEQUENCE [LARGE SCALE GENOMIC DNA]</scope>
</reference>